<comment type="caution">
    <text evidence="1">The sequence shown here is derived from an EMBL/GenBank/DDBJ whole genome shotgun (WGS) entry which is preliminary data.</text>
</comment>
<accession>A0ABM8MBX7</accession>
<reference evidence="1 3" key="1">
    <citation type="submission" date="2020-05" db="EMBL/GenBank/DDBJ databases">
        <authorList>
            <person name="Petersen J."/>
            <person name="Sayavedra L."/>
        </authorList>
    </citation>
    <scope>NUCLEOTIDE SEQUENCE [LARGE SCALE GENOMIC DNA]</scope>
    <source>
        <strain evidence="1">B azoricus SOX ET2 1586I</strain>
    </source>
</reference>
<evidence type="ECO:0000313" key="2">
    <source>
        <dbReference type="EMBL" id="CAB5508466.1"/>
    </source>
</evidence>
<evidence type="ECO:0000313" key="1">
    <source>
        <dbReference type="EMBL" id="CAB5508273.1"/>
    </source>
</evidence>
<gene>
    <name evidence="1" type="ORF">AZO1586I_2548</name>
    <name evidence="2" type="ORF">AZO1586I_2741</name>
</gene>
<organism evidence="1 3">
    <name type="scientific">Bathymodiolus thermophilus thioautotrophic gill symbiont</name>
    <dbReference type="NCBI Taxonomy" id="2360"/>
    <lineage>
        <taxon>Bacteria</taxon>
        <taxon>Pseudomonadati</taxon>
        <taxon>Pseudomonadota</taxon>
        <taxon>Gammaproteobacteria</taxon>
        <taxon>sulfur-oxidizing symbionts</taxon>
    </lineage>
</organism>
<keyword evidence="3" id="KW-1185">Reference proteome</keyword>
<sequence length="42" mass="4641">MNILNYKLSSTNELLTARIGLLATAHTINTLSLSNTIDQHFP</sequence>
<feature type="non-terminal residue" evidence="1">
    <location>
        <position position="42"/>
    </location>
</feature>
<protein>
    <submittedName>
        <fullName evidence="1">Uncharacterized protein</fullName>
    </submittedName>
</protein>
<proteinExistence type="predicted"/>
<dbReference type="Proteomes" id="UP000626656">
    <property type="component" value="Unassembled WGS sequence"/>
</dbReference>
<dbReference type="EMBL" id="CAHJWF010000620">
    <property type="protein sequence ID" value="CAB5508466.1"/>
    <property type="molecule type" value="Genomic_DNA"/>
</dbReference>
<evidence type="ECO:0000313" key="3">
    <source>
        <dbReference type="Proteomes" id="UP000626656"/>
    </source>
</evidence>
<dbReference type="EMBL" id="CAHJWF010000579">
    <property type="protein sequence ID" value="CAB5508273.1"/>
    <property type="molecule type" value="Genomic_DNA"/>
</dbReference>
<name>A0ABM8MBX7_9GAMM</name>